<gene>
    <name evidence="1" type="ORF">MTR67_002827</name>
</gene>
<evidence type="ECO:0000313" key="2">
    <source>
        <dbReference type="Proteomes" id="UP001234989"/>
    </source>
</evidence>
<dbReference type="AlphaFoldDB" id="A0AAF0T6B0"/>
<evidence type="ECO:0000313" key="1">
    <source>
        <dbReference type="EMBL" id="WMV09442.1"/>
    </source>
</evidence>
<proteinExistence type="predicted"/>
<organism evidence="1 2">
    <name type="scientific">Solanum verrucosum</name>
    <dbReference type="NCBI Taxonomy" id="315347"/>
    <lineage>
        <taxon>Eukaryota</taxon>
        <taxon>Viridiplantae</taxon>
        <taxon>Streptophyta</taxon>
        <taxon>Embryophyta</taxon>
        <taxon>Tracheophyta</taxon>
        <taxon>Spermatophyta</taxon>
        <taxon>Magnoliopsida</taxon>
        <taxon>eudicotyledons</taxon>
        <taxon>Gunneridae</taxon>
        <taxon>Pentapetalae</taxon>
        <taxon>asterids</taxon>
        <taxon>lamiids</taxon>
        <taxon>Solanales</taxon>
        <taxon>Solanaceae</taxon>
        <taxon>Solanoideae</taxon>
        <taxon>Solaneae</taxon>
        <taxon>Solanum</taxon>
    </lineage>
</organism>
<name>A0AAF0T6B0_SOLVR</name>
<keyword evidence="2" id="KW-1185">Reference proteome</keyword>
<reference evidence="1" key="1">
    <citation type="submission" date="2023-08" db="EMBL/GenBank/DDBJ databases">
        <title>A de novo genome assembly of Solanum verrucosum Schlechtendal, a Mexican diploid species geographically isolated from the other diploid A-genome species in potato relatives.</title>
        <authorList>
            <person name="Hosaka K."/>
        </authorList>
    </citation>
    <scope>NUCLEOTIDE SEQUENCE</scope>
    <source>
        <tissue evidence="1">Young leaves</tissue>
    </source>
</reference>
<dbReference type="EMBL" id="CP133612">
    <property type="protein sequence ID" value="WMV09442.1"/>
    <property type="molecule type" value="Genomic_DNA"/>
</dbReference>
<sequence length="76" mass="8454">MQHGLRHDVLYHPKKANLVKNALSQPSMGSVSHVEDDKKESFCDIHRLAQLGVNLVDYNIGGVVVYNGSKSSLYLM</sequence>
<accession>A0AAF0T6B0</accession>
<dbReference type="Proteomes" id="UP001234989">
    <property type="component" value="Chromosome 1"/>
</dbReference>
<protein>
    <submittedName>
        <fullName evidence="1">Uncharacterized protein</fullName>
    </submittedName>
</protein>